<evidence type="ECO:0000313" key="1">
    <source>
        <dbReference type="EMBL" id="KAK4326008.1"/>
    </source>
</evidence>
<reference evidence="1" key="1">
    <citation type="submission" date="2023-11" db="EMBL/GenBank/DDBJ databases">
        <title>Genome assemblies of two species of porcelain crab, Petrolisthes cinctipes and Petrolisthes manimaculis (Anomura: Porcellanidae).</title>
        <authorList>
            <person name="Angst P."/>
        </authorList>
    </citation>
    <scope>NUCLEOTIDE SEQUENCE</scope>
    <source>
        <strain evidence="1">PB745_02</strain>
        <tissue evidence="1">Gill</tissue>
    </source>
</reference>
<name>A0AAE1QIJ8_9EUCA</name>
<dbReference type="EMBL" id="JAWZYT010000253">
    <property type="protein sequence ID" value="KAK4326008.1"/>
    <property type="molecule type" value="Genomic_DNA"/>
</dbReference>
<sequence>MSTVQPDITHLTSSNPLNCRQDLHDDGRQKNLGIIPLAIQNIFHTIQNTPDREYLVNCWLSWGRERRTATWE</sequence>
<proteinExistence type="predicted"/>
<protein>
    <submittedName>
        <fullName evidence="1">Uncharacterized protein</fullName>
    </submittedName>
</protein>
<evidence type="ECO:0000313" key="2">
    <source>
        <dbReference type="Proteomes" id="UP001292094"/>
    </source>
</evidence>
<keyword evidence="2" id="KW-1185">Reference proteome</keyword>
<dbReference type="AlphaFoldDB" id="A0AAE1QIJ8"/>
<dbReference type="Proteomes" id="UP001292094">
    <property type="component" value="Unassembled WGS sequence"/>
</dbReference>
<gene>
    <name evidence="1" type="ORF">Pmani_003431</name>
</gene>
<accession>A0AAE1QIJ8</accession>
<comment type="caution">
    <text evidence="1">The sequence shown here is derived from an EMBL/GenBank/DDBJ whole genome shotgun (WGS) entry which is preliminary data.</text>
</comment>
<organism evidence="1 2">
    <name type="scientific">Petrolisthes manimaculis</name>
    <dbReference type="NCBI Taxonomy" id="1843537"/>
    <lineage>
        <taxon>Eukaryota</taxon>
        <taxon>Metazoa</taxon>
        <taxon>Ecdysozoa</taxon>
        <taxon>Arthropoda</taxon>
        <taxon>Crustacea</taxon>
        <taxon>Multicrustacea</taxon>
        <taxon>Malacostraca</taxon>
        <taxon>Eumalacostraca</taxon>
        <taxon>Eucarida</taxon>
        <taxon>Decapoda</taxon>
        <taxon>Pleocyemata</taxon>
        <taxon>Anomura</taxon>
        <taxon>Galatheoidea</taxon>
        <taxon>Porcellanidae</taxon>
        <taxon>Petrolisthes</taxon>
    </lineage>
</organism>